<organism evidence="2">
    <name type="scientific">Mesocestoides corti</name>
    <name type="common">Flatworm</name>
    <dbReference type="NCBI Taxonomy" id="53468"/>
    <lineage>
        <taxon>Eukaryota</taxon>
        <taxon>Metazoa</taxon>
        <taxon>Spiralia</taxon>
        <taxon>Lophotrochozoa</taxon>
        <taxon>Platyhelminthes</taxon>
        <taxon>Cestoda</taxon>
        <taxon>Eucestoda</taxon>
        <taxon>Cyclophyllidea</taxon>
        <taxon>Mesocestoididae</taxon>
        <taxon>Mesocestoides</taxon>
    </lineage>
</organism>
<dbReference type="WBParaSite" id="MCU_011795-RA">
    <property type="protein sequence ID" value="MCU_011795-RA"/>
    <property type="gene ID" value="MCU_011795"/>
</dbReference>
<feature type="chain" id="PRO_5024455528" evidence="1">
    <location>
        <begin position="23"/>
        <end position="68"/>
    </location>
</feature>
<name>A0A5K3G0U0_MESCO</name>
<sequence>MGKTGALYILVLFFLFSRWSVSRRYNGDCGLPLSPRRVIRCPLTATRPKVAPPVTCRRLFAVLISFNQ</sequence>
<protein>
    <submittedName>
        <fullName evidence="2">Secreted protein</fullName>
    </submittedName>
</protein>
<evidence type="ECO:0000256" key="1">
    <source>
        <dbReference type="SAM" id="SignalP"/>
    </source>
</evidence>
<evidence type="ECO:0000313" key="2">
    <source>
        <dbReference type="WBParaSite" id="MCU_011795-RA"/>
    </source>
</evidence>
<accession>A0A5K3G0U0</accession>
<dbReference type="AlphaFoldDB" id="A0A5K3G0U0"/>
<reference evidence="2" key="1">
    <citation type="submission" date="2019-11" db="UniProtKB">
        <authorList>
            <consortium name="WormBaseParasite"/>
        </authorList>
    </citation>
    <scope>IDENTIFICATION</scope>
</reference>
<keyword evidence="1" id="KW-0732">Signal</keyword>
<proteinExistence type="predicted"/>
<feature type="signal peptide" evidence="1">
    <location>
        <begin position="1"/>
        <end position="22"/>
    </location>
</feature>